<evidence type="ECO:0000256" key="9">
    <source>
        <dbReference type="ARBA" id="ARBA00039660"/>
    </source>
</evidence>
<evidence type="ECO:0000256" key="7">
    <source>
        <dbReference type="ARBA" id="ARBA00022833"/>
    </source>
</evidence>
<dbReference type="GO" id="GO:0003796">
    <property type="term" value="F:lysozyme activity"/>
    <property type="evidence" value="ECO:0007669"/>
    <property type="project" value="InterPro"/>
</dbReference>
<dbReference type="PANTHER" id="PTHR13419">
    <property type="entry name" value="ZINC FINGER-CONTAINING"/>
    <property type="match status" value="1"/>
</dbReference>
<dbReference type="GO" id="GO:0009253">
    <property type="term" value="P:peptidoglycan catabolic process"/>
    <property type="evidence" value="ECO:0007669"/>
    <property type="project" value="InterPro"/>
</dbReference>
<keyword evidence="8" id="KW-0238">DNA-binding</keyword>
<reference evidence="14" key="2">
    <citation type="submission" date="2004-02" db="EMBL/GenBank/DDBJ databases">
        <authorList>
            <consortium name="Genoscope"/>
            <consortium name="Whitehead Institute Centre for Genome Research"/>
        </authorList>
    </citation>
    <scope>NUCLEOTIDE SEQUENCE</scope>
</reference>
<dbReference type="SUPFAM" id="SSF53955">
    <property type="entry name" value="Lysozyme-like"/>
    <property type="match status" value="1"/>
</dbReference>
<dbReference type="GO" id="GO:0008270">
    <property type="term" value="F:zinc ion binding"/>
    <property type="evidence" value="ECO:0007669"/>
    <property type="project" value="UniProtKB-KW"/>
</dbReference>
<evidence type="ECO:0000256" key="1">
    <source>
        <dbReference type="ARBA" id="ARBA00004496"/>
    </source>
</evidence>
<dbReference type="Pfam" id="PF02008">
    <property type="entry name" value="zf-CXXC"/>
    <property type="match status" value="1"/>
</dbReference>
<keyword evidence="7" id="KW-0862">Zinc</keyword>
<dbReference type="GO" id="GO:0008327">
    <property type="term" value="F:methyl-CpG binding"/>
    <property type="evidence" value="ECO:0007669"/>
    <property type="project" value="TreeGrafter"/>
</dbReference>
<protein>
    <recommendedName>
        <fullName evidence="9">CXXC-type zinc finger protein 4</fullName>
    </recommendedName>
</protein>
<gene>
    <name evidence="14" type="ORF">GSTENG00007425001</name>
</gene>
<keyword evidence="12" id="KW-0472">Membrane</keyword>
<feature type="domain" description="CXXC-type" evidence="13">
    <location>
        <begin position="694"/>
        <end position="735"/>
    </location>
</feature>
<dbReference type="InterPro" id="IPR013783">
    <property type="entry name" value="Ig-like_fold"/>
</dbReference>
<feature type="compositionally biased region" description="Low complexity" evidence="11">
    <location>
        <begin position="661"/>
        <end position="691"/>
    </location>
</feature>
<dbReference type="InterPro" id="IPR023346">
    <property type="entry name" value="Lysozyme-like_dom_sf"/>
</dbReference>
<keyword evidence="5" id="KW-0479">Metal-binding</keyword>
<reference evidence="14" key="1">
    <citation type="journal article" date="2004" name="Nature">
        <title>Genome duplication in the teleost fish Tetraodon nigroviridis reveals the early vertebrate proto-karyotype.</title>
        <authorList>
            <person name="Jaillon O."/>
            <person name="Aury J.-M."/>
            <person name="Brunet F."/>
            <person name="Petit J.-L."/>
            <person name="Stange-Thomann N."/>
            <person name="Mauceli E."/>
            <person name="Bouneau L."/>
            <person name="Fischer C."/>
            <person name="Ozouf-Costaz C."/>
            <person name="Bernot A."/>
            <person name="Nicaud S."/>
            <person name="Jaffe D."/>
            <person name="Fisher S."/>
            <person name="Lutfalla G."/>
            <person name="Dossat C."/>
            <person name="Segurens B."/>
            <person name="Dasilva C."/>
            <person name="Salanoubat M."/>
            <person name="Levy M."/>
            <person name="Boudet N."/>
            <person name="Castellano S."/>
            <person name="Anthouard V."/>
            <person name="Jubin C."/>
            <person name="Castelli V."/>
            <person name="Katinka M."/>
            <person name="Vacherie B."/>
            <person name="Biemont C."/>
            <person name="Skalli Z."/>
            <person name="Cattolico L."/>
            <person name="Poulain J."/>
            <person name="De Berardinis V."/>
            <person name="Cruaud C."/>
            <person name="Duprat S."/>
            <person name="Brottier P."/>
            <person name="Coutanceau J.-P."/>
            <person name="Gouzy J."/>
            <person name="Parra G."/>
            <person name="Lardier G."/>
            <person name="Chapple C."/>
            <person name="McKernan K.J."/>
            <person name="McEwan P."/>
            <person name="Bosak S."/>
            <person name="Kellis M."/>
            <person name="Volff J.-N."/>
            <person name="Guigo R."/>
            <person name="Zody M.C."/>
            <person name="Mesirov J."/>
            <person name="Lindblad-Toh K."/>
            <person name="Birren B."/>
            <person name="Nusbaum C."/>
            <person name="Kahn D."/>
            <person name="Robinson-Rechavi M."/>
            <person name="Laudet V."/>
            <person name="Schachter V."/>
            <person name="Quetier F."/>
            <person name="Saurin W."/>
            <person name="Scarpelli C."/>
            <person name="Wincker P."/>
            <person name="Lander E.S."/>
            <person name="Weissenbach J."/>
            <person name="Roest Crollius H."/>
        </authorList>
    </citation>
    <scope>NUCLEOTIDE SEQUENCE [LARGE SCALE GENOMIC DNA]</scope>
</reference>
<dbReference type="Gene3D" id="1.10.530.10">
    <property type="match status" value="1"/>
</dbReference>
<feature type="compositionally biased region" description="Gly residues" evidence="11">
    <location>
        <begin position="523"/>
        <end position="533"/>
    </location>
</feature>
<keyword evidence="12" id="KW-1133">Transmembrane helix</keyword>
<evidence type="ECO:0000256" key="11">
    <source>
        <dbReference type="SAM" id="MobiDB-lite"/>
    </source>
</evidence>
<evidence type="ECO:0000256" key="3">
    <source>
        <dbReference type="ARBA" id="ARBA00022490"/>
    </source>
</evidence>
<comment type="subcellular location">
    <subcellularLocation>
        <location evidence="1">Cytoplasm</location>
    </subcellularLocation>
</comment>
<dbReference type="OrthoDB" id="8955926at2759"/>
<accession>Q4T499</accession>
<organism evidence="14">
    <name type="scientific">Tetraodon nigroviridis</name>
    <name type="common">Spotted green pufferfish</name>
    <name type="synonym">Chelonodon nigroviridis</name>
    <dbReference type="NCBI Taxonomy" id="99883"/>
    <lineage>
        <taxon>Eukaryota</taxon>
        <taxon>Metazoa</taxon>
        <taxon>Chordata</taxon>
        <taxon>Craniata</taxon>
        <taxon>Vertebrata</taxon>
        <taxon>Euteleostomi</taxon>
        <taxon>Actinopterygii</taxon>
        <taxon>Neopterygii</taxon>
        <taxon>Teleostei</taxon>
        <taxon>Neoteleostei</taxon>
        <taxon>Acanthomorphata</taxon>
        <taxon>Eupercaria</taxon>
        <taxon>Tetraodontiformes</taxon>
        <taxon>Tetradontoidea</taxon>
        <taxon>Tetraodontidae</taxon>
        <taxon>Tetraodon</taxon>
    </lineage>
</organism>
<evidence type="ECO:0000256" key="12">
    <source>
        <dbReference type="SAM" id="Phobius"/>
    </source>
</evidence>
<feature type="compositionally biased region" description="Low complexity" evidence="11">
    <location>
        <begin position="534"/>
        <end position="543"/>
    </location>
</feature>
<dbReference type="InterPro" id="IPR040388">
    <property type="entry name" value="CXXC4/CXXC5"/>
</dbReference>
<evidence type="ECO:0000256" key="4">
    <source>
        <dbReference type="ARBA" id="ARBA00022687"/>
    </source>
</evidence>
<keyword evidence="4" id="KW-0879">Wnt signaling pathway</keyword>
<keyword evidence="12" id="KW-0812">Transmembrane</keyword>
<dbReference type="PRINTS" id="PR00749">
    <property type="entry name" value="LYSOZYMEG"/>
</dbReference>
<dbReference type="GO" id="GO:0016055">
    <property type="term" value="P:Wnt signaling pathway"/>
    <property type="evidence" value="ECO:0007669"/>
    <property type="project" value="UniProtKB-KW"/>
</dbReference>
<evidence type="ECO:0000256" key="2">
    <source>
        <dbReference type="ARBA" id="ARBA00008902"/>
    </source>
</evidence>
<dbReference type="PROSITE" id="PS51058">
    <property type="entry name" value="ZF_CXXC"/>
    <property type="match status" value="1"/>
</dbReference>
<dbReference type="GO" id="GO:0005737">
    <property type="term" value="C:cytoplasm"/>
    <property type="evidence" value="ECO:0007669"/>
    <property type="project" value="UniProtKB-SubCell"/>
</dbReference>
<dbReference type="Gene3D" id="2.60.40.10">
    <property type="entry name" value="Immunoglobulins"/>
    <property type="match status" value="1"/>
</dbReference>
<feature type="transmembrane region" description="Helical" evidence="12">
    <location>
        <begin position="154"/>
        <end position="177"/>
    </location>
</feature>
<dbReference type="GO" id="GO:0005634">
    <property type="term" value="C:nucleus"/>
    <property type="evidence" value="ECO:0007669"/>
    <property type="project" value="TreeGrafter"/>
</dbReference>
<name>Q4T499_TETNG</name>
<proteinExistence type="inferred from homology"/>
<feature type="region of interest" description="Disordered" evidence="11">
    <location>
        <begin position="486"/>
        <end position="552"/>
    </location>
</feature>
<evidence type="ECO:0000259" key="13">
    <source>
        <dbReference type="PROSITE" id="PS51058"/>
    </source>
</evidence>
<dbReference type="InterPro" id="IPR002152">
    <property type="entry name" value="Glyco_hydro_23"/>
</dbReference>
<feature type="compositionally biased region" description="Polar residues" evidence="11">
    <location>
        <begin position="648"/>
        <end position="660"/>
    </location>
</feature>
<feature type="region of interest" description="Disordered" evidence="11">
    <location>
        <begin position="648"/>
        <end position="691"/>
    </location>
</feature>
<comment type="caution">
    <text evidence="14">The sequence shown here is derived from an EMBL/GenBank/DDBJ whole genome shotgun (WGS) entry which is preliminary data.</text>
</comment>
<evidence type="ECO:0000256" key="5">
    <source>
        <dbReference type="ARBA" id="ARBA00022723"/>
    </source>
</evidence>
<sequence length="764" mass="80391">CSSTWRSEGLAFEGRTDGLEVVELSGRGCRPPQLVTDLCSSTFAVQAPEVNFLLWRTAANQLVVLCSSSGWSSSPLVSVLDGTGSKVPTVGEPEVVVQPDGHFSVSVRVNLDAVNGPRNKSVICRMEVPPQHLVREQMISITDDFLSQEAGPCLMLAGLLGLFVFLGVVIVAARIYAAPGRRVRKWEGLTEYGHTTCLETSGASEDTAIANGLRVRGTEASNILAAKDLKKMKKFKDDITSVGQRLGVEPALIAAIISRQSQAGTNLSTSGYGVSDPNCFGLMQINKHYHAVKGNAYSSEHIDQGVTFLIQLIKTMRRTRPDWSKEQQLKGALACYVAGEERVLALSYEDLDSVTPSKDFSSDVVARAHCSQGQVSVHQASRLASPGPRSWNLKWSLFQMSGLAPMLDYTTEMDRYRSSFASFYKTNVNMNVTNFPQSAKLAARLAAATPIFPPAAARLGAMATAPWGCHDNMNMNHPAAMFWGRPKPVSTAPTHHHHHHHPVTAAGHAPSHTPSASMHQCSGGSGGDGGGPASGRSSEAAAAEKPGNSATSLPVAQAAPHQYPVAQTNGNFLPAYGGAGDCGVMNKQGHAHPDMMGLSEGGSCNGGGVMGGGFLGGLGLPPGVIVMTMGSAASGISDASSAFQMTGGQRALTDTQQHANSSPCPSSSSPPSSAATAGGVALSSSTSSSSGTVAKRKRKRCGVCGPCRRLINCGVCSSCRNRKTGHQICKFRKCEELKKKPGGGGGGLERPPSVPTAEAFRWFF</sequence>
<dbReference type="PANTHER" id="PTHR13419:SF1">
    <property type="entry name" value="CXXC-TYPE ZINC FINGER PROTEIN 4"/>
    <property type="match status" value="1"/>
</dbReference>
<feature type="non-terminal residue" evidence="14">
    <location>
        <position position="764"/>
    </location>
</feature>
<dbReference type="InterPro" id="IPR002857">
    <property type="entry name" value="Znf_CXXC"/>
</dbReference>
<dbReference type="KEGG" id="tng:GSTEN00007425G001"/>
<feature type="non-terminal residue" evidence="14">
    <location>
        <position position="1"/>
    </location>
</feature>
<dbReference type="EMBL" id="CAAE01009770">
    <property type="protein sequence ID" value="CAF92283.1"/>
    <property type="molecule type" value="Genomic_DNA"/>
</dbReference>
<evidence type="ECO:0000256" key="8">
    <source>
        <dbReference type="ARBA" id="ARBA00023125"/>
    </source>
</evidence>
<evidence type="ECO:0000256" key="6">
    <source>
        <dbReference type="ARBA" id="ARBA00022771"/>
    </source>
</evidence>
<keyword evidence="3" id="KW-0963">Cytoplasm</keyword>
<evidence type="ECO:0000313" key="14">
    <source>
        <dbReference type="EMBL" id="CAF92283.1"/>
    </source>
</evidence>
<dbReference type="CDD" id="cd01021">
    <property type="entry name" value="GEWL"/>
    <property type="match status" value="1"/>
</dbReference>
<comment type="similarity">
    <text evidence="2">Belongs to the glycosyl hydrolase 23 family.</text>
</comment>
<evidence type="ECO:0000256" key="10">
    <source>
        <dbReference type="PROSITE-ProRule" id="PRU00509"/>
    </source>
</evidence>
<keyword evidence="6 10" id="KW-0863">Zinc-finger</keyword>
<dbReference type="AlphaFoldDB" id="Q4T499"/>